<dbReference type="eggNOG" id="ENOG502Z9DX">
    <property type="taxonomic scope" value="Bacteria"/>
</dbReference>
<evidence type="ECO:0000313" key="2">
    <source>
        <dbReference type="Proteomes" id="UP000003178"/>
    </source>
</evidence>
<dbReference type="AlphaFoldDB" id="B6FXP9"/>
<organism evidence="1 2">
    <name type="scientific">Peptacetobacter hiranonis (strain DSM 13275 / JCM 10541 / KCTC 15199 / TO-931)</name>
    <name type="common">Clostridium hiranonis</name>
    <dbReference type="NCBI Taxonomy" id="500633"/>
    <lineage>
        <taxon>Bacteria</taxon>
        <taxon>Bacillati</taxon>
        <taxon>Bacillota</taxon>
        <taxon>Clostridia</taxon>
        <taxon>Peptostreptococcales</taxon>
        <taxon>Peptostreptococcaceae</taxon>
        <taxon>Peptacetobacter</taxon>
    </lineage>
</organism>
<proteinExistence type="predicted"/>
<evidence type="ECO:0000313" key="1">
    <source>
        <dbReference type="EMBL" id="EEA85698.1"/>
    </source>
</evidence>
<protein>
    <recommendedName>
        <fullName evidence="3">CRISPR-associated protein Csh1</fullName>
    </recommendedName>
</protein>
<sequence length="588" mass="69728">MKKNCENPERLILDGYVPKNGTYVLVEVDREKNNFEIQEPVEINNTKKNDEEDVVIRDYDYIKFLDYNSSLISMNKPIDSKKKIHSNNYLTLFFKKETITTDDEKKKLDDDVIVGYYALLKDIEKKYTNKKAKESYESAAKDLEEIDLELLEKIENWVLKNKFWENEKYNLKDKNYFKIFFVLKDDEKRTKELYENEGKRYLLPNIYNKNDYNVKIEDEVIGLSGNNMGMNSKKPFLENKTRKTKVPILITQEEALNYSELFKLISNMLSEKKYNIYIDYDRNTIKGYRNGEIPDQEIKSGAYIMAQIGQNEPEIQHFDTISNFGDKTCKSFQYNQVIKTNLEDDKYEYITYERYSSIQRLINGVLFENKLIENYFRGSSDIKVKNLKIKEELLMTRDIYLNWFYKGVTNGICNTLDKSILKIIKANILEGKIIAAKKQMNLRYSLISYFTNNKKEEELMEEIREYLIEKILLEKEEQDNWDIENDDVYSYLVGQIVSGLLSFSKAKTVPASSINQFLNTDNDKIIKNKLIRLYEKYNYSIDARYYNRMSSVLGKVLRYEVKNKINKNLLLAGFLDSKIFFMKKEENK</sequence>
<keyword evidence="2" id="KW-1185">Reference proteome</keyword>
<accession>B6FXP9</accession>
<dbReference type="EMBL" id="ABWP01000025">
    <property type="protein sequence ID" value="EEA85698.1"/>
    <property type="molecule type" value="Genomic_DNA"/>
</dbReference>
<gene>
    <name evidence="1" type="ORF">CLOHIR_00650</name>
</gene>
<reference evidence="1 2" key="1">
    <citation type="submission" date="2008-09" db="EMBL/GenBank/DDBJ databases">
        <authorList>
            <person name="Fulton L."/>
            <person name="Clifton S."/>
            <person name="Fulton B."/>
            <person name="Xu J."/>
            <person name="Minx P."/>
            <person name="Pepin K.H."/>
            <person name="Johnson M."/>
            <person name="Thiruvilangam P."/>
            <person name="Bhonagiri V."/>
            <person name="Nash W.E."/>
            <person name="Mardis E.R."/>
            <person name="Wilson R.K."/>
        </authorList>
    </citation>
    <scope>NUCLEOTIDE SEQUENCE [LARGE SCALE GENOMIC DNA]</scope>
    <source>
        <strain evidence="1 2">DSM 13275</strain>
    </source>
</reference>
<dbReference type="Proteomes" id="UP000003178">
    <property type="component" value="Unassembled WGS sequence"/>
</dbReference>
<dbReference type="HOGENOM" id="CLU_033146_0_0_9"/>
<dbReference type="STRING" id="500633.CLOHIR_00650"/>
<name>B6FXP9_PEPHT</name>
<comment type="caution">
    <text evidence="1">The sequence shown here is derived from an EMBL/GenBank/DDBJ whole genome shotgun (WGS) entry which is preliminary data.</text>
</comment>
<reference evidence="1 2" key="2">
    <citation type="submission" date="2008-10" db="EMBL/GenBank/DDBJ databases">
        <title>Draft genome sequence of Clostridium hiranonis (DSM 13275).</title>
        <authorList>
            <person name="Sudarsanam P."/>
            <person name="Ley R."/>
            <person name="Guruge J."/>
            <person name="Turnbaugh P.J."/>
            <person name="Mahowald M."/>
            <person name="Liep D."/>
            <person name="Gordon J."/>
        </authorList>
    </citation>
    <scope>NUCLEOTIDE SEQUENCE [LARGE SCALE GENOMIC DNA]</scope>
    <source>
        <strain evidence="1 2">DSM 13275</strain>
    </source>
</reference>
<evidence type="ECO:0008006" key="3">
    <source>
        <dbReference type="Google" id="ProtNLM"/>
    </source>
</evidence>